<evidence type="ECO:0000313" key="3">
    <source>
        <dbReference type="EMBL" id="CAH0991973.1"/>
    </source>
</evidence>
<evidence type="ECO:0000259" key="2">
    <source>
        <dbReference type="Pfam" id="PF00462"/>
    </source>
</evidence>
<dbReference type="InterPro" id="IPR036249">
    <property type="entry name" value="Thioredoxin-like_sf"/>
</dbReference>
<evidence type="ECO:0000256" key="1">
    <source>
        <dbReference type="ARBA" id="ARBA00007787"/>
    </source>
</evidence>
<evidence type="ECO:0000313" key="4">
    <source>
        <dbReference type="Proteomes" id="UP000838100"/>
    </source>
</evidence>
<dbReference type="CDD" id="cd02066">
    <property type="entry name" value="GRX_family"/>
    <property type="match status" value="1"/>
</dbReference>
<dbReference type="Pfam" id="PF00462">
    <property type="entry name" value="Glutaredoxin"/>
    <property type="match status" value="1"/>
</dbReference>
<comment type="caution">
    <text evidence="3">The sequence shown here is derived from an EMBL/GenBank/DDBJ whole genome shotgun (WGS) entry which is preliminary data.</text>
</comment>
<comment type="similarity">
    <text evidence="1">Belongs to the glutaredoxin family.</text>
</comment>
<feature type="domain" description="Glutaredoxin" evidence="2">
    <location>
        <begin position="43"/>
        <end position="101"/>
    </location>
</feature>
<name>A0ABN8EJX3_9GAMM</name>
<keyword evidence="4" id="KW-1185">Reference proteome</keyword>
<dbReference type="Proteomes" id="UP000838100">
    <property type="component" value="Unassembled WGS sequence"/>
</dbReference>
<dbReference type="PROSITE" id="PS51354">
    <property type="entry name" value="GLUTAREDOXIN_2"/>
    <property type="match status" value="1"/>
</dbReference>
<dbReference type="PANTHER" id="PTHR45694:SF18">
    <property type="entry name" value="GLUTAREDOXIN-1-RELATED"/>
    <property type="match status" value="1"/>
</dbReference>
<dbReference type="SUPFAM" id="SSF52833">
    <property type="entry name" value="Thioredoxin-like"/>
    <property type="match status" value="1"/>
</dbReference>
<protein>
    <recommendedName>
        <fullName evidence="2">Glutaredoxin domain-containing protein</fullName>
    </recommendedName>
</protein>
<dbReference type="InterPro" id="IPR002109">
    <property type="entry name" value="Glutaredoxin"/>
</dbReference>
<proteinExistence type="inferred from homology"/>
<accession>A0ABN8EJX3</accession>
<gene>
    <name evidence="3" type="ORF">SIN8267_02088</name>
</gene>
<dbReference type="EMBL" id="CAKLPX010000002">
    <property type="protein sequence ID" value="CAH0991973.1"/>
    <property type="molecule type" value="Genomic_DNA"/>
</dbReference>
<dbReference type="PRINTS" id="PR00160">
    <property type="entry name" value="GLUTAREDOXIN"/>
</dbReference>
<sequence>MTRKIFNVDNIHPAIAQQIGGGFEQTIAEVEAAVEQHKIVVVGMAGNPYCKGAKKLLDQAGLSYHYLEYGSYFKQWRKRSALKMWLGWQSLPMVFVDQQFVGGKEDLEALLASGAVKA</sequence>
<reference evidence="3" key="1">
    <citation type="submission" date="2021-12" db="EMBL/GenBank/DDBJ databases">
        <authorList>
            <person name="Rodrigo-Torres L."/>
            <person name="Arahal R. D."/>
            <person name="Lucena T."/>
        </authorList>
    </citation>
    <scope>NUCLEOTIDE SEQUENCE</scope>
    <source>
        <strain evidence="3">CECT 8267</strain>
    </source>
</reference>
<dbReference type="RefSeq" id="WP_237444672.1">
    <property type="nucleotide sequence ID" value="NZ_CAKLPX010000002.1"/>
</dbReference>
<organism evidence="3 4">
    <name type="scientific">Sinobacterium norvegicum</name>
    <dbReference type="NCBI Taxonomy" id="1641715"/>
    <lineage>
        <taxon>Bacteria</taxon>
        <taxon>Pseudomonadati</taxon>
        <taxon>Pseudomonadota</taxon>
        <taxon>Gammaproteobacteria</taxon>
        <taxon>Cellvibrionales</taxon>
        <taxon>Spongiibacteraceae</taxon>
        <taxon>Sinobacterium</taxon>
    </lineage>
</organism>
<dbReference type="PANTHER" id="PTHR45694">
    <property type="entry name" value="GLUTAREDOXIN 2"/>
    <property type="match status" value="1"/>
</dbReference>
<dbReference type="Gene3D" id="3.40.30.10">
    <property type="entry name" value="Glutaredoxin"/>
    <property type="match status" value="1"/>
</dbReference>
<dbReference type="InterPro" id="IPR014025">
    <property type="entry name" value="Glutaredoxin_subgr"/>
</dbReference>